<protein>
    <submittedName>
        <fullName evidence="4">IHF protein</fullName>
    </submittedName>
</protein>
<keyword evidence="3" id="KW-1133">Transmembrane helix</keyword>
<organism evidence="4">
    <name type="scientific">Podoviridae sp. ct2iq11</name>
    <dbReference type="NCBI Taxonomy" id="2827720"/>
    <lineage>
        <taxon>Viruses</taxon>
        <taxon>Duplodnaviria</taxon>
        <taxon>Heunggongvirae</taxon>
        <taxon>Uroviricota</taxon>
        <taxon>Caudoviricetes</taxon>
    </lineage>
</organism>
<dbReference type="SMART" id="SM00411">
    <property type="entry name" value="BHL"/>
    <property type="match status" value="1"/>
</dbReference>
<evidence type="ECO:0000256" key="3">
    <source>
        <dbReference type="SAM" id="Phobius"/>
    </source>
</evidence>
<proteinExistence type="inferred from homology"/>
<dbReference type="PRINTS" id="PR01727">
    <property type="entry name" value="DNABINDINGHU"/>
</dbReference>
<evidence type="ECO:0000256" key="2">
    <source>
        <dbReference type="RuleBase" id="RU003939"/>
    </source>
</evidence>
<keyword evidence="3" id="KW-0812">Transmembrane</keyword>
<dbReference type="SUPFAM" id="SSF47729">
    <property type="entry name" value="IHF-like DNA-binding proteins"/>
    <property type="match status" value="1"/>
</dbReference>
<comment type="similarity">
    <text evidence="2">Belongs to the bacterial histone-like protein family.</text>
</comment>
<keyword evidence="3" id="KW-0472">Membrane</keyword>
<evidence type="ECO:0000256" key="1">
    <source>
        <dbReference type="ARBA" id="ARBA00023125"/>
    </source>
</evidence>
<dbReference type="InterPro" id="IPR010992">
    <property type="entry name" value="IHF-like_DNA-bd_dom_sf"/>
</dbReference>
<dbReference type="GO" id="GO:0003677">
    <property type="term" value="F:DNA binding"/>
    <property type="evidence" value="ECO:0007669"/>
    <property type="project" value="UniProtKB-KW"/>
</dbReference>
<dbReference type="GO" id="GO:0030527">
    <property type="term" value="F:structural constituent of chromatin"/>
    <property type="evidence" value="ECO:0007669"/>
    <property type="project" value="InterPro"/>
</dbReference>
<sequence>MQKRIAISKLTDDPDLFRRIFNFCLDGYVVLIRGFGTFRLKRRASRMGRNPRTGAKYRIPERGILVFKASPSIRLEYDK</sequence>
<dbReference type="PROSITE" id="PS00045">
    <property type="entry name" value="HISTONE_LIKE"/>
    <property type="match status" value="1"/>
</dbReference>
<dbReference type="Pfam" id="PF00216">
    <property type="entry name" value="Bac_DNA_binding"/>
    <property type="match status" value="1"/>
</dbReference>
<evidence type="ECO:0000313" key="4">
    <source>
        <dbReference type="EMBL" id="DAF65019.1"/>
    </source>
</evidence>
<dbReference type="Gene3D" id="4.10.520.10">
    <property type="entry name" value="IHF-like DNA-binding proteins"/>
    <property type="match status" value="1"/>
</dbReference>
<accession>A0A8S5TPH6</accession>
<dbReference type="InterPro" id="IPR020816">
    <property type="entry name" value="Histone-like_DNA-bd_CS"/>
</dbReference>
<feature type="transmembrane region" description="Helical" evidence="3">
    <location>
        <begin position="20"/>
        <end position="40"/>
    </location>
</feature>
<name>A0A8S5TPH6_9CAUD</name>
<dbReference type="CDD" id="cd13832">
    <property type="entry name" value="IHF"/>
    <property type="match status" value="1"/>
</dbReference>
<keyword evidence="1" id="KW-0238">DNA-binding</keyword>
<dbReference type="EMBL" id="BK032872">
    <property type="protein sequence ID" value="DAF65019.1"/>
    <property type="molecule type" value="Genomic_DNA"/>
</dbReference>
<dbReference type="InterPro" id="IPR000119">
    <property type="entry name" value="Hist_DNA-bd"/>
</dbReference>
<reference evidence="4" key="1">
    <citation type="journal article" date="2021" name="Proc. Natl. Acad. Sci. U.S.A.">
        <title>A Catalog of Tens of Thousands of Viruses from Human Metagenomes Reveals Hidden Associations with Chronic Diseases.</title>
        <authorList>
            <person name="Tisza M.J."/>
            <person name="Buck C.B."/>
        </authorList>
    </citation>
    <scope>NUCLEOTIDE SEQUENCE</scope>
    <source>
        <strain evidence="4">Ct2iq11</strain>
    </source>
</reference>